<accession>A0AAW1L552</accession>
<dbReference type="EMBL" id="JASPKY010000169">
    <property type="protein sequence ID" value="KAK9728566.1"/>
    <property type="molecule type" value="Genomic_DNA"/>
</dbReference>
<comment type="caution">
    <text evidence="1">The sequence shown here is derived from an EMBL/GenBank/DDBJ whole genome shotgun (WGS) entry which is preliminary data.</text>
</comment>
<reference evidence="1 2" key="1">
    <citation type="journal article" date="2024" name="BMC Genomics">
        <title>De novo assembly and annotation of Popillia japonica's genome with initial clues to its potential as an invasive pest.</title>
        <authorList>
            <person name="Cucini C."/>
            <person name="Boschi S."/>
            <person name="Funari R."/>
            <person name="Cardaioli E."/>
            <person name="Iannotti N."/>
            <person name="Marturano G."/>
            <person name="Paoli F."/>
            <person name="Bruttini M."/>
            <person name="Carapelli A."/>
            <person name="Frati F."/>
            <person name="Nardi F."/>
        </authorList>
    </citation>
    <scope>NUCLEOTIDE SEQUENCE [LARGE SCALE GENOMIC DNA]</scope>
    <source>
        <strain evidence="1">DMR45628</strain>
    </source>
</reference>
<evidence type="ECO:0000313" key="1">
    <source>
        <dbReference type="EMBL" id="KAK9728566.1"/>
    </source>
</evidence>
<sequence length="118" mass="13340">MEAGYFWHRRIFQWTCSRVPAMLVVSPSLTPKYNTEGLQGSRNPSTMILSGGGLCLFLKRMATHLDFVDAPWRPDGESHQGRSGACDGAVLRSQMPCIWQCHQHKWNFSLLQTSGDRT</sequence>
<proteinExistence type="predicted"/>
<keyword evidence="2" id="KW-1185">Reference proteome</keyword>
<organism evidence="1 2">
    <name type="scientific">Popillia japonica</name>
    <name type="common">Japanese beetle</name>
    <dbReference type="NCBI Taxonomy" id="7064"/>
    <lineage>
        <taxon>Eukaryota</taxon>
        <taxon>Metazoa</taxon>
        <taxon>Ecdysozoa</taxon>
        <taxon>Arthropoda</taxon>
        <taxon>Hexapoda</taxon>
        <taxon>Insecta</taxon>
        <taxon>Pterygota</taxon>
        <taxon>Neoptera</taxon>
        <taxon>Endopterygota</taxon>
        <taxon>Coleoptera</taxon>
        <taxon>Polyphaga</taxon>
        <taxon>Scarabaeiformia</taxon>
        <taxon>Scarabaeidae</taxon>
        <taxon>Rutelinae</taxon>
        <taxon>Popillia</taxon>
    </lineage>
</organism>
<gene>
    <name evidence="1" type="ORF">QE152_g17961</name>
</gene>
<name>A0AAW1L552_POPJA</name>
<dbReference type="Proteomes" id="UP001458880">
    <property type="component" value="Unassembled WGS sequence"/>
</dbReference>
<evidence type="ECO:0000313" key="2">
    <source>
        <dbReference type="Proteomes" id="UP001458880"/>
    </source>
</evidence>
<dbReference type="AlphaFoldDB" id="A0AAW1L552"/>
<protein>
    <submittedName>
        <fullName evidence="1">Uncharacterized protein</fullName>
    </submittedName>
</protein>